<comment type="caution">
    <text evidence="2">The sequence shown here is derived from an EMBL/GenBank/DDBJ whole genome shotgun (WGS) entry which is preliminary data.</text>
</comment>
<accession>A0ABW3CEZ5</accession>
<protein>
    <submittedName>
        <fullName evidence="2">Right-handed parallel beta-helix repeat-containing protein</fullName>
    </submittedName>
</protein>
<sequence>GGPGDIEIEQPGGTATHVPAADLVTGSIENSVISGDAFGLFVSGSNQTQIKGNRIENSLVHGVLMHRFAKNATIADTTVTGSGRDGFVLSRATEKVRVTDCVAENNGHNGFTLNGQALAKGPSAAGESLESFGDSSVNSSVARNNGHYGIEMLGGERLSVQSSRVVGGDMGIVVRNGASDVQLSGNRLEGQVRQGIALRE</sequence>
<feature type="non-terminal residue" evidence="2">
    <location>
        <position position="1"/>
    </location>
</feature>
<dbReference type="Pfam" id="PF13229">
    <property type="entry name" value="Beta_helix"/>
    <property type="match status" value="1"/>
</dbReference>
<name>A0ABW3CEZ5_9ACTN</name>
<organism evidence="2 3">
    <name type="scientific">Actinomadura adrarensis</name>
    <dbReference type="NCBI Taxonomy" id="1819600"/>
    <lineage>
        <taxon>Bacteria</taxon>
        <taxon>Bacillati</taxon>
        <taxon>Actinomycetota</taxon>
        <taxon>Actinomycetes</taxon>
        <taxon>Streptosporangiales</taxon>
        <taxon>Thermomonosporaceae</taxon>
        <taxon>Actinomadura</taxon>
    </lineage>
</organism>
<feature type="non-terminal residue" evidence="2">
    <location>
        <position position="200"/>
    </location>
</feature>
<keyword evidence="3" id="KW-1185">Reference proteome</keyword>
<gene>
    <name evidence="2" type="ORF">ACFQ07_09750</name>
</gene>
<dbReference type="SUPFAM" id="SSF51126">
    <property type="entry name" value="Pectin lyase-like"/>
    <property type="match status" value="1"/>
</dbReference>
<dbReference type="InterPro" id="IPR011050">
    <property type="entry name" value="Pectin_lyase_fold/virulence"/>
</dbReference>
<reference evidence="3" key="1">
    <citation type="journal article" date="2019" name="Int. J. Syst. Evol. Microbiol.">
        <title>The Global Catalogue of Microorganisms (GCM) 10K type strain sequencing project: providing services to taxonomists for standard genome sequencing and annotation.</title>
        <authorList>
            <consortium name="The Broad Institute Genomics Platform"/>
            <consortium name="The Broad Institute Genome Sequencing Center for Infectious Disease"/>
            <person name="Wu L."/>
            <person name="Ma J."/>
        </authorList>
    </citation>
    <scope>NUCLEOTIDE SEQUENCE [LARGE SCALE GENOMIC DNA]</scope>
    <source>
        <strain evidence="3">JCM 31696</strain>
    </source>
</reference>
<evidence type="ECO:0000313" key="3">
    <source>
        <dbReference type="Proteomes" id="UP001597083"/>
    </source>
</evidence>
<dbReference type="InterPro" id="IPR012334">
    <property type="entry name" value="Pectin_lyas_fold"/>
</dbReference>
<dbReference type="SMART" id="SM00710">
    <property type="entry name" value="PbH1"/>
    <property type="match status" value="7"/>
</dbReference>
<dbReference type="Gene3D" id="2.160.20.10">
    <property type="entry name" value="Single-stranded right-handed beta-helix, Pectin lyase-like"/>
    <property type="match status" value="1"/>
</dbReference>
<dbReference type="InterPro" id="IPR006626">
    <property type="entry name" value="PbH1"/>
</dbReference>
<dbReference type="Proteomes" id="UP001597083">
    <property type="component" value="Unassembled WGS sequence"/>
</dbReference>
<evidence type="ECO:0000313" key="2">
    <source>
        <dbReference type="EMBL" id="MFD0852507.1"/>
    </source>
</evidence>
<dbReference type="EMBL" id="JBHTIR010001405">
    <property type="protein sequence ID" value="MFD0852507.1"/>
    <property type="molecule type" value="Genomic_DNA"/>
</dbReference>
<evidence type="ECO:0000259" key="1">
    <source>
        <dbReference type="Pfam" id="PF13229"/>
    </source>
</evidence>
<proteinExistence type="predicted"/>
<dbReference type="InterPro" id="IPR039448">
    <property type="entry name" value="Beta_helix"/>
</dbReference>
<feature type="domain" description="Right handed beta helix" evidence="1">
    <location>
        <begin position="26"/>
        <end position="117"/>
    </location>
</feature>